<evidence type="ECO:0000256" key="4">
    <source>
        <dbReference type="SAM" id="Coils"/>
    </source>
</evidence>
<dbReference type="Pfam" id="PF10186">
    <property type="entry name" value="ATG14"/>
    <property type="match status" value="1"/>
</dbReference>
<dbReference type="GO" id="GO:0005768">
    <property type="term" value="C:endosome"/>
    <property type="evidence" value="ECO:0007669"/>
    <property type="project" value="TreeGrafter"/>
</dbReference>
<organism evidence="5 6">
    <name type="scientific">Rhizopus oryzae</name>
    <name type="common">Mucormycosis agent</name>
    <name type="synonym">Rhizopus arrhizus var. delemar</name>
    <dbReference type="NCBI Taxonomy" id="64495"/>
    <lineage>
        <taxon>Eukaryota</taxon>
        <taxon>Fungi</taxon>
        <taxon>Fungi incertae sedis</taxon>
        <taxon>Mucoromycota</taxon>
        <taxon>Mucoromycotina</taxon>
        <taxon>Mucoromycetes</taxon>
        <taxon>Mucorales</taxon>
        <taxon>Mucorineae</taxon>
        <taxon>Rhizopodaceae</taxon>
        <taxon>Rhizopus</taxon>
    </lineage>
</organism>
<evidence type="ECO:0000313" key="5">
    <source>
        <dbReference type="EMBL" id="KAG1540409.1"/>
    </source>
</evidence>
<dbReference type="GO" id="GO:0035493">
    <property type="term" value="P:SNARE complex assembly"/>
    <property type="evidence" value="ECO:0007669"/>
    <property type="project" value="TreeGrafter"/>
</dbReference>
<protein>
    <recommendedName>
        <fullName evidence="2">Autophagy-related protein 14</fullName>
    </recommendedName>
</protein>
<gene>
    <name evidence="5" type="ORF">G6F51_008541</name>
</gene>
<dbReference type="GO" id="GO:0032991">
    <property type="term" value="C:protein-containing complex"/>
    <property type="evidence" value="ECO:0007669"/>
    <property type="project" value="UniProtKB-ARBA"/>
</dbReference>
<feature type="coiled-coil region" evidence="4">
    <location>
        <begin position="234"/>
        <end position="282"/>
    </location>
</feature>
<comment type="caution">
    <text evidence="5">The sequence shown here is derived from an EMBL/GenBank/DDBJ whole genome shotgun (WGS) entry which is preliminary data.</text>
</comment>
<evidence type="ECO:0000256" key="2">
    <source>
        <dbReference type="ARBA" id="ARBA00013807"/>
    </source>
</evidence>
<dbReference type="GO" id="GO:0000323">
    <property type="term" value="C:lytic vacuole"/>
    <property type="evidence" value="ECO:0007669"/>
    <property type="project" value="TreeGrafter"/>
</dbReference>
<dbReference type="InterPro" id="IPR018791">
    <property type="entry name" value="UV_resistance/autophagy_Atg14"/>
</dbReference>
<name>A0A9P6Y695_RHIOR</name>
<reference evidence="5" key="1">
    <citation type="journal article" date="2020" name="Microb. Genom.">
        <title>Genetic diversity of clinical and environmental Mucorales isolates obtained from an investigation of mucormycosis cases among solid organ transplant recipients.</title>
        <authorList>
            <person name="Nguyen M.H."/>
            <person name="Kaul D."/>
            <person name="Muto C."/>
            <person name="Cheng S.J."/>
            <person name="Richter R.A."/>
            <person name="Bruno V.M."/>
            <person name="Liu G."/>
            <person name="Beyhan S."/>
            <person name="Sundermann A.J."/>
            <person name="Mounaud S."/>
            <person name="Pasculle A.W."/>
            <person name="Nierman W.C."/>
            <person name="Driscoll E."/>
            <person name="Cumbie R."/>
            <person name="Clancy C.J."/>
            <person name="Dupont C.L."/>
        </authorList>
    </citation>
    <scope>NUCLEOTIDE SEQUENCE</scope>
    <source>
        <strain evidence="5">GL16</strain>
    </source>
</reference>
<dbReference type="OrthoDB" id="72772at2759"/>
<evidence type="ECO:0000256" key="3">
    <source>
        <dbReference type="ARBA" id="ARBA00023054"/>
    </source>
</evidence>
<dbReference type="Proteomes" id="UP000717996">
    <property type="component" value="Unassembled WGS sequence"/>
</dbReference>
<sequence>MFECRFLTNSGQKRIRHIQSIAARNITWKDGVSSDLTEQKTPSGSSDNTKNDALLLNTYFTFHWNTFDPAFYTSEIISNTRNPTFRLLSKPHSTDWFGYSLNFMIIRLWGKRTSDKEKDCRLIVEWHLDLNLLVKIGNSAKLEDGFYCTDESVQNNNKRSSILEDSIYSNTTANDNNNNNNQAKKRSYTYNHIIKLNTLKDCIFDTKRSSNEVKNDIQDILKKQEDGLRFNRALNQHKNKLLELESKIMQQKKTNNVLAQRAKDTKERIESIKKQLKQSMIRCKSGFENIQENGVILENNIKMRHTMFQALNRRRKELIADLFCIYPIEQSYDDSQQFYIRGVCLPNSSYDGKNDESIATALGFTAHLVSMLAFYLEIPLRYPTKPMGSRATVKDLISLISGYREFPLYTKGVDQYRYEFGVFLLNKNIEQLMNAYGLIVMDLRHTLPNIHYFIQAILTTSINCSPTSMSVLSISSFANGGNPNIKHEEQQENADYQGCHHLLTLQPKQTNSILISPSPSLSTARLMNRTTRSLNHHASTTLLSAPQPMTATSVTDTVTASSCYHEE</sequence>
<keyword evidence="3 4" id="KW-0175">Coiled coil</keyword>
<evidence type="ECO:0000313" key="6">
    <source>
        <dbReference type="Proteomes" id="UP000717996"/>
    </source>
</evidence>
<evidence type="ECO:0000256" key="1">
    <source>
        <dbReference type="ARBA" id="ARBA00009574"/>
    </source>
</evidence>
<dbReference type="PANTHER" id="PTHR15157:SF5">
    <property type="entry name" value="UV RADIATION RESISTANCE-ASSOCIATED GENE PROTEIN"/>
    <property type="match status" value="1"/>
</dbReference>
<accession>A0A9P6Y695</accession>
<dbReference type="EMBL" id="JAANIT010001414">
    <property type="protein sequence ID" value="KAG1540409.1"/>
    <property type="molecule type" value="Genomic_DNA"/>
</dbReference>
<comment type="similarity">
    <text evidence="1">Belongs to the ATG14 family.</text>
</comment>
<dbReference type="GO" id="GO:0000149">
    <property type="term" value="F:SNARE binding"/>
    <property type="evidence" value="ECO:0007669"/>
    <property type="project" value="TreeGrafter"/>
</dbReference>
<dbReference type="AlphaFoldDB" id="A0A9P6Y695"/>
<dbReference type="PANTHER" id="PTHR15157">
    <property type="entry name" value="UV RADIATION RESISTANCE-ASSOCIATED GENE PROTEIN"/>
    <property type="match status" value="1"/>
</dbReference>
<proteinExistence type="inferred from homology"/>